<accession>A0A443S0F8</accession>
<protein>
    <submittedName>
        <fullName evidence="2">Uncharacterized protein</fullName>
    </submittedName>
</protein>
<dbReference type="STRING" id="299467.A0A443S0F8"/>
<evidence type="ECO:0000313" key="2">
    <source>
        <dbReference type="EMBL" id="RWS21015.1"/>
    </source>
</evidence>
<name>A0A443S0F8_9ACAR</name>
<reference evidence="2 3" key="1">
    <citation type="journal article" date="2018" name="Gigascience">
        <title>Genomes of trombidid mites reveal novel predicted allergens and laterally-transferred genes associated with secondary metabolism.</title>
        <authorList>
            <person name="Dong X."/>
            <person name="Chaisiri K."/>
            <person name="Xia D."/>
            <person name="Armstrong S.D."/>
            <person name="Fang Y."/>
            <person name="Donnelly M.J."/>
            <person name="Kadowaki T."/>
            <person name="McGarry J.W."/>
            <person name="Darby A.C."/>
            <person name="Makepeace B.L."/>
        </authorList>
    </citation>
    <scope>NUCLEOTIDE SEQUENCE [LARGE SCALE GENOMIC DNA]</scope>
    <source>
        <strain evidence="2">UoL-UT</strain>
    </source>
</reference>
<dbReference type="Gene3D" id="1.20.5.1500">
    <property type="match status" value="1"/>
</dbReference>
<evidence type="ECO:0000256" key="1">
    <source>
        <dbReference type="SAM" id="MobiDB-lite"/>
    </source>
</evidence>
<dbReference type="AlphaFoldDB" id="A0A443S0F8"/>
<sequence length="257" mass="28219">MDELQTLQLELSFVNARASGACTRLKRKVERRCQSHLDRRRAIIERIPGFWAKVVSLAVCPRAERHPTCWAGFRRPLGAGLGPAGGRRGSRRDPGTLGARQVLTSAPESYEQTLCKAKEPWQRGLDCGAGRGGGVDPQWRGEHSGRAPVPLLGPGPRALCTAWPTCDSQHVHAPTQAQPGRLDLILTEGAQSTKLTHAHTHSRGDMTLHSRSSRVWPPGEWMTQLHASNLPLSQGRQSEDGMCLGHTARAVWILHTR</sequence>
<dbReference type="EMBL" id="NCKV01014110">
    <property type="protein sequence ID" value="RWS21015.1"/>
    <property type="molecule type" value="Genomic_DNA"/>
</dbReference>
<dbReference type="SUPFAM" id="SSF143113">
    <property type="entry name" value="NAP-like"/>
    <property type="match status" value="1"/>
</dbReference>
<dbReference type="InterPro" id="IPR037231">
    <property type="entry name" value="NAP-like_sf"/>
</dbReference>
<proteinExistence type="predicted"/>
<evidence type="ECO:0000313" key="3">
    <source>
        <dbReference type="Proteomes" id="UP000288716"/>
    </source>
</evidence>
<gene>
    <name evidence="2" type="ORF">B4U80_11957</name>
</gene>
<dbReference type="OrthoDB" id="9608677at2759"/>
<keyword evidence="3" id="KW-1185">Reference proteome</keyword>
<feature type="region of interest" description="Disordered" evidence="1">
    <location>
        <begin position="193"/>
        <end position="213"/>
    </location>
</feature>
<comment type="caution">
    <text evidence="2">The sequence shown here is derived from an EMBL/GenBank/DDBJ whole genome shotgun (WGS) entry which is preliminary data.</text>
</comment>
<dbReference type="VEuPathDB" id="VectorBase:LDEU011025"/>
<organism evidence="2 3">
    <name type="scientific">Leptotrombidium deliense</name>
    <dbReference type="NCBI Taxonomy" id="299467"/>
    <lineage>
        <taxon>Eukaryota</taxon>
        <taxon>Metazoa</taxon>
        <taxon>Ecdysozoa</taxon>
        <taxon>Arthropoda</taxon>
        <taxon>Chelicerata</taxon>
        <taxon>Arachnida</taxon>
        <taxon>Acari</taxon>
        <taxon>Acariformes</taxon>
        <taxon>Trombidiformes</taxon>
        <taxon>Prostigmata</taxon>
        <taxon>Anystina</taxon>
        <taxon>Parasitengona</taxon>
        <taxon>Trombiculoidea</taxon>
        <taxon>Trombiculidae</taxon>
        <taxon>Leptotrombidium</taxon>
    </lineage>
</organism>
<dbReference type="Proteomes" id="UP000288716">
    <property type="component" value="Unassembled WGS sequence"/>
</dbReference>